<feature type="region of interest" description="Disordered" evidence="1">
    <location>
        <begin position="1"/>
        <end position="34"/>
    </location>
</feature>
<feature type="compositionally biased region" description="Pro residues" evidence="1">
    <location>
        <begin position="12"/>
        <end position="30"/>
    </location>
</feature>
<reference evidence="2 3" key="1">
    <citation type="submission" date="2020-01" db="EMBL/GenBank/DDBJ databases">
        <title>Genome sequencing of strain KACC 21265.</title>
        <authorList>
            <person name="Heo J."/>
            <person name="Kim S.-J."/>
            <person name="Kim J.-S."/>
            <person name="Hong S.-B."/>
            <person name="Kwon S.-W."/>
        </authorList>
    </citation>
    <scope>NUCLEOTIDE SEQUENCE [LARGE SCALE GENOMIC DNA]</scope>
    <source>
        <strain evidence="2 3">KACC 21265</strain>
    </source>
</reference>
<dbReference type="RefSeq" id="WP_160553104.1">
    <property type="nucleotide sequence ID" value="NZ_CP047650.1"/>
</dbReference>
<evidence type="ECO:0000313" key="2">
    <source>
        <dbReference type="EMBL" id="QHI99308.1"/>
    </source>
</evidence>
<organism evidence="2 3">
    <name type="scientific">Xylophilus rhododendri</name>
    <dbReference type="NCBI Taxonomy" id="2697032"/>
    <lineage>
        <taxon>Bacteria</taxon>
        <taxon>Pseudomonadati</taxon>
        <taxon>Pseudomonadota</taxon>
        <taxon>Betaproteobacteria</taxon>
        <taxon>Burkholderiales</taxon>
        <taxon>Xylophilus</taxon>
    </lineage>
</organism>
<sequence length="131" mass="13795">MSLPPIGAQGAPPTPPLPQDDTGLPPPPPRLEQTPNELLWMIAQAIQRQNRDTPPLDTVLELPRLNSRFAAVFGQPAAASRAMHALALAQTPGELMAAIDALADLPRPAPPRAGRPPGRVWTGSGRTTPTG</sequence>
<keyword evidence="3" id="KW-1185">Reference proteome</keyword>
<dbReference type="AlphaFoldDB" id="A0A857J990"/>
<evidence type="ECO:0000256" key="1">
    <source>
        <dbReference type="SAM" id="MobiDB-lite"/>
    </source>
</evidence>
<dbReference type="EMBL" id="CP047650">
    <property type="protein sequence ID" value="QHI99308.1"/>
    <property type="molecule type" value="Genomic_DNA"/>
</dbReference>
<proteinExistence type="predicted"/>
<protein>
    <submittedName>
        <fullName evidence="2">Uncharacterized protein</fullName>
    </submittedName>
</protein>
<evidence type="ECO:0000313" key="3">
    <source>
        <dbReference type="Proteomes" id="UP000464787"/>
    </source>
</evidence>
<dbReference type="Proteomes" id="UP000464787">
    <property type="component" value="Chromosome"/>
</dbReference>
<name>A0A857J990_9BURK</name>
<accession>A0A857J990</accession>
<dbReference type="KEGG" id="xyk:GT347_15790"/>
<gene>
    <name evidence="2" type="ORF">GT347_15790</name>
</gene>
<feature type="region of interest" description="Disordered" evidence="1">
    <location>
        <begin position="106"/>
        <end position="131"/>
    </location>
</feature>